<evidence type="ECO:0000256" key="6">
    <source>
        <dbReference type="ARBA" id="ARBA00023315"/>
    </source>
</evidence>
<evidence type="ECO:0000256" key="5">
    <source>
        <dbReference type="ARBA" id="ARBA00023136"/>
    </source>
</evidence>
<keyword evidence="6" id="KW-0012">Acyltransferase</keyword>
<dbReference type="RefSeq" id="WP_133882437.1">
    <property type="nucleotide sequence ID" value="NZ_MWIN01000018.1"/>
</dbReference>
<reference evidence="7 8" key="1">
    <citation type="submission" date="2019-03" db="EMBL/GenBank/DDBJ databases">
        <title>Genomic Encyclopedia of Type Strains, Phase IV (KMG-IV): sequencing the most valuable type-strain genomes for metagenomic binning, comparative biology and taxonomic classification.</title>
        <authorList>
            <person name="Goeker M."/>
        </authorList>
    </citation>
    <scope>NUCLEOTIDE SEQUENCE [LARGE SCALE GENOMIC DNA]</scope>
    <source>
        <strain evidence="7 8">DSM 26377</strain>
    </source>
</reference>
<dbReference type="GO" id="GO:0005886">
    <property type="term" value="C:plasma membrane"/>
    <property type="evidence" value="ECO:0007669"/>
    <property type="project" value="UniProtKB-SubCell"/>
</dbReference>
<dbReference type="PANTHER" id="PTHR30606">
    <property type="entry name" value="LIPID A BIOSYNTHESIS LAUROYL ACYLTRANSFERASE"/>
    <property type="match status" value="1"/>
</dbReference>
<dbReference type="InterPro" id="IPR004960">
    <property type="entry name" value="LipA_acyltrans"/>
</dbReference>
<evidence type="ECO:0000256" key="4">
    <source>
        <dbReference type="ARBA" id="ARBA00022679"/>
    </source>
</evidence>
<evidence type="ECO:0000256" key="3">
    <source>
        <dbReference type="ARBA" id="ARBA00022519"/>
    </source>
</evidence>
<evidence type="ECO:0000256" key="1">
    <source>
        <dbReference type="ARBA" id="ARBA00004533"/>
    </source>
</evidence>
<accession>A0A4R7P620</accession>
<dbReference type="CDD" id="cd07984">
    <property type="entry name" value="LPLAT_LABLAT-like"/>
    <property type="match status" value="1"/>
</dbReference>
<dbReference type="PANTHER" id="PTHR30606:SF10">
    <property type="entry name" value="PHOSPHATIDYLINOSITOL MANNOSIDE ACYLTRANSFERASE"/>
    <property type="match status" value="1"/>
</dbReference>
<dbReference type="EMBL" id="SOBT01000009">
    <property type="protein sequence ID" value="TDU28922.1"/>
    <property type="molecule type" value="Genomic_DNA"/>
</dbReference>
<dbReference type="AlphaFoldDB" id="A0A4R7P620"/>
<protein>
    <submittedName>
        <fullName evidence="7">KDO2-lipid IV(A) lauroyltransferase</fullName>
    </submittedName>
</protein>
<keyword evidence="4 7" id="KW-0808">Transferase</keyword>
<proteinExistence type="predicted"/>
<dbReference type="Proteomes" id="UP000295341">
    <property type="component" value="Unassembled WGS sequence"/>
</dbReference>
<keyword evidence="3" id="KW-0997">Cell inner membrane</keyword>
<gene>
    <name evidence="7" type="ORF">DFR24_3303</name>
</gene>
<dbReference type="Pfam" id="PF03279">
    <property type="entry name" value="Lip_A_acyltrans"/>
    <property type="match status" value="1"/>
</dbReference>
<keyword evidence="5" id="KW-0472">Membrane</keyword>
<evidence type="ECO:0000313" key="7">
    <source>
        <dbReference type="EMBL" id="TDU28922.1"/>
    </source>
</evidence>
<dbReference type="GO" id="GO:0009247">
    <property type="term" value="P:glycolipid biosynthetic process"/>
    <property type="evidence" value="ECO:0007669"/>
    <property type="project" value="UniProtKB-ARBA"/>
</dbReference>
<keyword evidence="8" id="KW-1185">Reference proteome</keyword>
<comment type="subcellular location">
    <subcellularLocation>
        <location evidence="1">Cell inner membrane</location>
    </subcellularLocation>
</comment>
<dbReference type="GO" id="GO:0016746">
    <property type="term" value="F:acyltransferase activity"/>
    <property type="evidence" value="ECO:0007669"/>
    <property type="project" value="UniProtKB-KW"/>
</dbReference>
<dbReference type="OrthoDB" id="9803456at2"/>
<name>A0A4R7P620_9GAMM</name>
<evidence type="ECO:0000256" key="2">
    <source>
        <dbReference type="ARBA" id="ARBA00022475"/>
    </source>
</evidence>
<organism evidence="7 8">
    <name type="scientific">Panacagrimonas perspica</name>
    <dbReference type="NCBI Taxonomy" id="381431"/>
    <lineage>
        <taxon>Bacteria</taxon>
        <taxon>Pseudomonadati</taxon>
        <taxon>Pseudomonadota</taxon>
        <taxon>Gammaproteobacteria</taxon>
        <taxon>Nevskiales</taxon>
        <taxon>Nevskiaceae</taxon>
        <taxon>Panacagrimonas</taxon>
    </lineage>
</organism>
<comment type="caution">
    <text evidence="7">The sequence shown here is derived from an EMBL/GenBank/DDBJ whole genome shotgun (WGS) entry which is preliminary data.</text>
</comment>
<sequence>MASLRLRIRRQRRRLMFLTARTLVRWAGFARVRGLGRFLGGLQFLFARQDRQRQAEDLAAVLGKPQVDAKVESVLREAYRVNTAAVLEILAMFDRKQDSVLSDSRCEIDGLEHLQEALAKGRGAILLPSHAGNGAALALRLAHQGRPVSVVYKQSRMMTAGFFERGFTLYGIEGILANEGIKAYGKMLGALRKGRILFVMLDQGTKMAQDGVMLRFLGKDMPMSAGPAQLARHSNAPVLPVATIGADSAWRFRIDAPLTRVAGASLEADTEQLVRATEQRILEQPQLWSWQHRRWRNFPLAVDVASRAREGALR</sequence>
<evidence type="ECO:0000313" key="8">
    <source>
        <dbReference type="Proteomes" id="UP000295341"/>
    </source>
</evidence>
<keyword evidence="2" id="KW-1003">Cell membrane</keyword>